<feature type="transmembrane region" description="Helical" evidence="11">
    <location>
        <begin position="229"/>
        <end position="247"/>
    </location>
</feature>
<evidence type="ECO:0000259" key="12">
    <source>
        <dbReference type="PROSITE" id="PS50846"/>
    </source>
</evidence>
<sequence length="808" mass="85563">MAKIVQDTSVVLDIEGMTCSSCVARVEKSLNSLEGVHASVNLATNTARVEYPKTIDSQQLIAAVDKAGYHAELGRRYREKRLSATPGPAIEPPEDTSEPQTFLERLKAVDWVVTLGLDISLVWRMVVAIVLSVPLIAVAMVPAWQFLGWQWVSLILAAIVVFWCGYPIHRTTFVNIKRGVVLMDTLITLGTFAAFFWSLYSLIFGHAGMIGMQHSWQFLSWSQDPTDSVYFETAAGVTSFILLGRYLEVRTKRSASAALRALNDMQVTAVEVIRRGVGVVIPIDELRVNDIFVTRPGERIATDGIVTDGRSSVDESSLTGESLPVDRVPGDKVTGTTIALDGRLQIRATAVGEDSRIAQLVRLVEDAQLKKVAIQRLADAISSVFVPVVIGVAVVTLVVWLVLGGSPQAAFTAAVAVLVIACPCALGLATPMALMVGTGRAAQLGIVVAGPEVIEQSARIDAVVIDKTGTLTTGVMTVFERVGEAAVVEMAAAVEAGSEHPLARAILRAAEASGITVPPAKEFLAVPGKGVSAVVAGERIWVGTREWMRETDLAITSDLREHANRLNALGATVVCVGWAGIVRGLLAVSDQIKPDSRESVQRLKKMGMRVILLTGDHAGAAQAVADDVGITEVEASASPEGKVAFIVALQADGHTVAMVGDGVNDAAALAASDMGIAMGTGADLARAASDITLLRPTSPAVADALELSRRTLGTIRGNLFWAFIYNGAAIPLAAVGLLNPMVAGAAMAFSSIFVVLNSLTLTAFGRRRMKRLERLISAAAEAAALSAEKPEENLEEKPESEPQPAINA</sequence>
<dbReference type="InterPro" id="IPR027256">
    <property type="entry name" value="P-typ_ATPase_IB"/>
</dbReference>
<dbReference type="SFLD" id="SFLDS00003">
    <property type="entry name" value="Haloacid_Dehalogenase"/>
    <property type="match status" value="1"/>
</dbReference>
<dbReference type="InterPro" id="IPR023299">
    <property type="entry name" value="ATPase_P-typ_cyto_dom_N"/>
</dbReference>
<gene>
    <name evidence="13" type="ORF">UFOPK3516_00366</name>
</gene>
<keyword evidence="9 11" id="KW-0472">Membrane</keyword>
<dbReference type="CDD" id="cd02094">
    <property type="entry name" value="P-type_ATPase_Cu-like"/>
    <property type="match status" value="1"/>
</dbReference>
<dbReference type="PROSITE" id="PS01047">
    <property type="entry name" value="HMA_1"/>
    <property type="match status" value="1"/>
</dbReference>
<dbReference type="GO" id="GO:0012505">
    <property type="term" value="C:endomembrane system"/>
    <property type="evidence" value="ECO:0007669"/>
    <property type="project" value="UniProtKB-SubCell"/>
</dbReference>
<keyword evidence="8 11" id="KW-1133">Transmembrane helix</keyword>
<feature type="transmembrane region" description="Helical" evidence="11">
    <location>
        <begin position="409"/>
        <end position="430"/>
    </location>
</feature>
<dbReference type="SUPFAM" id="SSF81653">
    <property type="entry name" value="Calcium ATPase, transduction domain A"/>
    <property type="match status" value="1"/>
</dbReference>
<feature type="transmembrane region" description="Helical" evidence="11">
    <location>
        <begin position="149"/>
        <end position="168"/>
    </location>
</feature>
<feature type="domain" description="HMA" evidence="12">
    <location>
        <begin position="8"/>
        <end position="72"/>
    </location>
</feature>
<dbReference type="NCBIfam" id="TIGR01511">
    <property type="entry name" value="ATPase-IB1_Cu"/>
    <property type="match status" value="1"/>
</dbReference>
<dbReference type="CDD" id="cd00371">
    <property type="entry name" value="HMA"/>
    <property type="match status" value="1"/>
</dbReference>
<dbReference type="InterPro" id="IPR017969">
    <property type="entry name" value="Heavy-metal-associated_CS"/>
</dbReference>
<feature type="transmembrane region" description="Helical" evidence="11">
    <location>
        <begin position="121"/>
        <end position="143"/>
    </location>
</feature>
<dbReference type="AlphaFoldDB" id="A0A6J7FBR2"/>
<organism evidence="13">
    <name type="scientific">freshwater metagenome</name>
    <dbReference type="NCBI Taxonomy" id="449393"/>
    <lineage>
        <taxon>unclassified sequences</taxon>
        <taxon>metagenomes</taxon>
        <taxon>ecological metagenomes</taxon>
    </lineage>
</organism>
<dbReference type="InterPro" id="IPR036163">
    <property type="entry name" value="HMA_dom_sf"/>
</dbReference>
<feature type="transmembrane region" description="Helical" evidence="11">
    <location>
        <begin position="380"/>
        <end position="403"/>
    </location>
</feature>
<dbReference type="GO" id="GO:0005507">
    <property type="term" value="F:copper ion binding"/>
    <property type="evidence" value="ECO:0007669"/>
    <property type="project" value="TreeGrafter"/>
</dbReference>
<dbReference type="InterPro" id="IPR044492">
    <property type="entry name" value="P_typ_ATPase_HD_dom"/>
</dbReference>
<dbReference type="NCBIfam" id="TIGR01525">
    <property type="entry name" value="ATPase-IB_hvy"/>
    <property type="match status" value="1"/>
</dbReference>
<evidence type="ECO:0000313" key="13">
    <source>
        <dbReference type="EMBL" id="CAB4891004.1"/>
    </source>
</evidence>
<dbReference type="Pfam" id="PF00702">
    <property type="entry name" value="Hydrolase"/>
    <property type="match status" value="1"/>
</dbReference>
<dbReference type="FunFam" id="2.70.150.10:FF:000002">
    <property type="entry name" value="Copper-transporting ATPase 1, putative"/>
    <property type="match status" value="1"/>
</dbReference>
<evidence type="ECO:0000256" key="9">
    <source>
        <dbReference type="ARBA" id="ARBA00023136"/>
    </source>
</evidence>
<dbReference type="InterPro" id="IPR006121">
    <property type="entry name" value="HMA_dom"/>
</dbReference>
<reference evidence="13" key="1">
    <citation type="submission" date="2020-05" db="EMBL/GenBank/DDBJ databases">
        <authorList>
            <person name="Chiriac C."/>
            <person name="Salcher M."/>
            <person name="Ghai R."/>
            <person name="Kavagutti S V."/>
        </authorList>
    </citation>
    <scope>NUCLEOTIDE SEQUENCE</scope>
</reference>
<dbReference type="SUPFAM" id="SSF81665">
    <property type="entry name" value="Calcium ATPase, transmembrane domain M"/>
    <property type="match status" value="1"/>
</dbReference>
<dbReference type="GO" id="GO:0043682">
    <property type="term" value="F:P-type divalent copper transporter activity"/>
    <property type="evidence" value="ECO:0007669"/>
    <property type="project" value="TreeGrafter"/>
</dbReference>
<name>A0A6J7FBR2_9ZZZZ</name>
<dbReference type="PROSITE" id="PS50846">
    <property type="entry name" value="HMA_2"/>
    <property type="match status" value="1"/>
</dbReference>
<dbReference type="GO" id="GO:0055070">
    <property type="term" value="P:copper ion homeostasis"/>
    <property type="evidence" value="ECO:0007669"/>
    <property type="project" value="TreeGrafter"/>
</dbReference>
<keyword evidence="4" id="KW-0479">Metal-binding</keyword>
<dbReference type="SUPFAM" id="SSF55008">
    <property type="entry name" value="HMA, heavy metal-associated domain"/>
    <property type="match status" value="1"/>
</dbReference>
<dbReference type="GO" id="GO:0016020">
    <property type="term" value="C:membrane"/>
    <property type="evidence" value="ECO:0007669"/>
    <property type="project" value="InterPro"/>
</dbReference>
<dbReference type="Pfam" id="PF00403">
    <property type="entry name" value="HMA"/>
    <property type="match status" value="1"/>
</dbReference>
<dbReference type="Gene3D" id="2.70.150.10">
    <property type="entry name" value="Calcium-transporting ATPase, cytoplasmic transduction domain A"/>
    <property type="match status" value="1"/>
</dbReference>
<dbReference type="GO" id="GO:0016887">
    <property type="term" value="F:ATP hydrolysis activity"/>
    <property type="evidence" value="ECO:0007669"/>
    <property type="project" value="InterPro"/>
</dbReference>
<comment type="subcellular location">
    <subcellularLocation>
        <location evidence="1">Endomembrane system</location>
        <topology evidence="1">Multi-pass membrane protein</topology>
    </subcellularLocation>
</comment>
<feature type="compositionally biased region" description="Basic and acidic residues" evidence="10">
    <location>
        <begin position="788"/>
        <end position="800"/>
    </location>
</feature>
<evidence type="ECO:0000256" key="7">
    <source>
        <dbReference type="ARBA" id="ARBA00022967"/>
    </source>
</evidence>
<dbReference type="InterPro" id="IPR036412">
    <property type="entry name" value="HAD-like_sf"/>
</dbReference>
<keyword evidence="6" id="KW-0067">ATP-binding</keyword>
<dbReference type="NCBIfam" id="TIGR01494">
    <property type="entry name" value="ATPase_P-type"/>
    <property type="match status" value="1"/>
</dbReference>
<dbReference type="InterPro" id="IPR018303">
    <property type="entry name" value="ATPase_P-typ_P_site"/>
</dbReference>
<dbReference type="InterPro" id="IPR001757">
    <property type="entry name" value="P_typ_ATPase"/>
</dbReference>
<evidence type="ECO:0000256" key="11">
    <source>
        <dbReference type="SAM" id="Phobius"/>
    </source>
</evidence>
<dbReference type="PANTHER" id="PTHR43520">
    <property type="entry name" value="ATP7, ISOFORM B"/>
    <property type="match status" value="1"/>
</dbReference>
<feature type="region of interest" description="Disordered" evidence="10">
    <location>
        <begin position="784"/>
        <end position="808"/>
    </location>
</feature>
<feature type="transmembrane region" description="Helical" evidence="11">
    <location>
        <begin position="180"/>
        <end position="209"/>
    </location>
</feature>
<evidence type="ECO:0000256" key="10">
    <source>
        <dbReference type="SAM" id="MobiDB-lite"/>
    </source>
</evidence>
<dbReference type="SFLD" id="SFLDF00027">
    <property type="entry name" value="p-type_atpase"/>
    <property type="match status" value="1"/>
</dbReference>
<dbReference type="SFLD" id="SFLDG00002">
    <property type="entry name" value="C1.7:_P-type_atpase_like"/>
    <property type="match status" value="1"/>
</dbReference>
<evidence type="ECO:0000256" key="3">
    <source>
        <dbReference type="ARBA" id="ARBA00022692"/>
    </source>
</evidence>
<dbReference type="GO" id="GO:0005524">
    <property type="term" value="F:ATP binding"/>
    <property type="evidence" value="ECO:0007669"/>
    <property type="project" value="UniProtKB-KW"/>
</dbReference>
<dbReference type="PROSITE" id="PS00154">
    <property type="entry name" value="ATPASE_E1_E2"/>
    <property type="match status" value="1"/>
</dbReference>
<dbReference type="SUPFAM" id="SSF56784">
    <property type="entry name" value="HAD-like"/>
    <property type="match status" value="1"/>
</dbReference>
<feature type="transmembrane region" description="Helical" evidence="11">
    <location>
        <begin position="719"/>
        <end position="738"/>
    </location>
</feature>
<dbReference type="Gene3D" id="3.30.70.100">
    <property type="match status" value="1"/>
</dbReference>
<dbReference type="PANTHER" id="PTHR43520:SF8">
    <property type="entry name" value="P-TYPE CU(+) TRANSPORTER"/>
    <property type="match status" value="1"/>
</dbReference>
<dbReference type="Gene3D" id="3.40.50.1000">
    <property type="entry name" value="HAD superfamily/HAD-like"/>
    <property type="match status" value="1"/>
</dbReference>
<evidence type="ECO:0000256" key="2">
    <source>
        <dbReference type="ARBA" id="ARBA00006024"/>
    </source>
</evidence>
<dbReference type="PRINTS" id="PR00119">
    <property type="entry name" value="CATATPASE"/>
</dbReference>
<dbReference type="Gene3D" id="3.40.1110.10">
    <property type="entry name" value="Calcium-transporting ATPase, cytoplasmic domain N"/>
    <property type="match status" value="1"/>
</dbReference>
<evidence type="ECO:0000256" key="5">
    <source>
        <dbReference type="ARBA" id="ARBA00022741"/>
    </source>
</evidence>
<dbReference type="Pfam" id="PF00122">
    <property type="entry name" value="E1-E2_ATPase"/>
    <property type="match status" value="1"/>
</dbReference>
<evidence type="ECO:0000256" key="6">
    <source>
        <dbReference type="ARBA" id="ARBA00022840"/>
    </source>
</evidence>
<keyword evidence="5" id="KW-0547">Nucleotide-binding</keyword>
<evidence type="ECO:0000256" key="8">
    <source>
        <dbReference type="ARBA" id="ARBA00022989"/>
    </source>
</evidence>
<keyword evidence="3 11" id="KW-0812">Transmembrane</keyword>
<dbReference type="FunFam" id="3.30.70.100:FF:000005">
    <property type="entry name" value="Copper-exporting P-type ATPase A"/>
    <property type="match status" value="1"/>
</dbReference>
<evidence type="ECO:0000256" key="4">
    <source>
        <dbReference type="ARBA" id="ARBA00022723"/>
    </source>
</evidence>
<dbReference type="EMBL" id="CAFBMB010000016">
    <property type="protein sequence ID" value="CAB4891004.1"/>
    <property type="molecule type" value="Genomic_DNA"/>
</dbReference>
<accession>A0A6J7FBR2</accession>
<dbReference type="InterPro" id="IPR059000">
    <property type="entry name" value="ATPase_P-type_domA"/>
</dbReference>
<dbReference type="InterPro" id="IPR023214">
    <property type="entry name" value="HAD_sf"/>
</dbReference>
<keyword evidence="7" id="KW-1278">Translocase</keyword>
<comment type="similarity">
    <text evidence="2">Belongs to the cation transport ATPase (P-type) (TC 3.A.3) family. Type IB subfamily.</text>
</comment>
<protein>
    <submittedName>
        <fullName evidence="13">Unannotated protein</fullName>
    </submittedName>
</protein>
<dbReference type="InterPro" id="IPR008250">
    <property type="entry name" value="ATPase_P-typ_transduc_dom_A_sf"/>
</dbReference>
<dbReference type="InterPro" id="IPR023298">
    <property type="entry name" value="ATPase_P-typ_TM_dom_sf"/>
</dbReference>
<dbReference type="PRINTS" id="PR00943">
    <property type="entry name" value="CUATPASE"/>
</dbReference>
<feature type="transmembrane region" description="Helical" evidence="11">
    <location>
        <begin position="744"/>
        <end position="764"/>
    </location>
</feature>
<proteinExistence type="inferred from homology"/>
<evidence type="ECO:0000256" key="1">
    <source>
        <dbReference type="ARBA" id="ARBA00004127"/>
    </source>
</evidence>